<evidence type="ECO:0000256" key="1">
    <source>
        <dbReference type="SAM" id="Phobius"/>
    </source>
</evidence>
<dbReference type="AlphaFoldDB" id="A0A538SGP0"/>
<organism evidence="3 4">
    <name type="scientific">Eiseniibacteriota bacterium</name>
    <dbReference type="NCBI Taxonomy" id="2212470"/>
    <lineage>
        <taxon>Bacteria</taxon>
        <taxon>Candidatus Eiseniibacteriota</taxon>
    </lineage>
</organism>
<keyword evidence="1" id="KW-0812">Transmembrane</keyword>
<keyword evidence="1" id="KW-1133">Transmembrane helix</keyword>
<comment type="caution">
    <text evidence="3">The sequence shown here is derived from an EMBL/GenBank/DDBJ whole genome shotgun (WGS) entry which is preliminary data.</text>
</comment>
<accession>A0A538SGP0</accession>
<feature type="domain" description="DM13" evidence="2">
    <location>
        <begin position="66"/>
        <end position="175"/>
    </location>
</feature>
<dbReference type="InterPro" id="IPR019545">
    <property type="entry name" value="DM13_domain"/>
</dbReference>
<dbReference type="EMBL" id="VBOT01000097">
    <property type="protein sequence ID" value="TMQ50536.1"/>
    <property type="molecule type" value="Genomic_DNA"/>
</dbReference>
<sequence length="179" mass="19130">MQSRKIVFSALAVLVIGVGWYLFRPERLWVNKAVNESLDQATARPAAVMPSDAGAGSATPNAPPSALLQGMFHSGAHETRGTATVYEVEGGKRVLRLTGFETSNGPDVQVYLVAAPDAKDNATVTRAGFVRLGDLKGNQGDQNYELPDGVDLAKYRAVTIWCRRFGVNFGTAPLAPSHS</sequence>
<feature type="transmembrane region" description="Helical" evidence="1">
    <location>
        <begin position="6"/>
        <end position="23"/>
    </location>
</feature>
<keyword evidence="1" id="KW-0472">Membrane</keyword>
<reference evidence="3 4" key="1">
    <citation type="journal article" date="2019" name="Nat. Microbiol.">
        <title>Mediterranean grassland soil C-N compound turnover is dependent on rainfall and depth, and is mediated by genomically divergent microorganisms.</title>
        <authorList>
            <person name="Diamond S."/>
            <person name="Andeer P.F."/>
            <person name="Li Z."/>
            <person name="Crits-Christoph A."/>
            <person name="Burstein D."/>
            <person name="Anantharaman K."/>
            <person name="Lane K.R."/>
            <person name="Thomas B.C."/>
            <person name="Pan C."/>
            <person name="Northen T.R."/>
            <person name="Banfield J.F."/>
        </authorList>
    </citation>
    <scope>NUCLEOTIDE SEQUENCE [LARGE SCALE GENOMIC DNA]</scope>
    <source>
        <strain evidence="3">WS_3</strain>
    </source>
</reference>
<dbReference type="Pfam" id="PF10517">
    <property type="entry name" value="DM13"/>
    <property type="match status" value="1"/>
</dbReference>
<dbReference type="PROSITE" id="PS51549">
    <property type="entry name" value="DM13"/>
    <property type="match status" value="1"/>
</dbReference>
<gene>
    <name evidence="3" type="ORF">E6K73_07620</name>
</gene>
<evidence type="ECO:0000313" key="3">
    <source>
        <dbReference type="EMBL" id="TMQ50536.1"/>
    </source>
</evidence>
<proteinExistence type="predicted"/>
<evidence type="ECO:0000259" key="2">
    <source>
        <dbReference type="PROSITE" id="PS51549"/>
    </source>
</evidence>
<name>A0A538SGP0_UNCEI</name>
<evidence type="ECO:0000313" key="4">
    <source>
        <dbReference type="Proteomes" id="UP000320184"/>
    </source>
</evidence>
<protein>
    <submittedName>
        <fullName evidence="3">DM13 domain-containing protein</fullName>
    </submittedName>
</protein>
<dbReference type="Proteomes" id="UP000320184">
    <property type="component" value="Unassembled WGS sequence"/>
</dbReference>